<dbReference type="Gene3D" id="3.30.565.10">
    <property type="entry name" value="Histidine kinase-like ATPase, C-terminal domain"/>
    <property type="match status" value="1"/>
</dbReference>
<evidence type="ECO:0000256" key="8">
    <source>
        <dbReference type="ARBA" id="ARBA00022643"/>
    </source>
</evidence>
<evidence type="ECO:0000259" key="18">
    <source>
        <dbReference type="PROSITE" id="PS50113"/>
    </source>
</evidence>
<keyword evidence="20" id="KW-1185">Reference proteome</keyword>
<keyword evidence="4" id="KW-0600">Photoreceptor protein</keyword>
<dbReference type="InterPro" id="IPR036890">
    <property type="entry name" value="HATPase_C_sf"/>
</dbReference>
<feature type="domain" description="PAS" evidence="17">
    <location>
        <begin position="1"/>
        <end position="46"/>
    </location>
</feature>
<dbReference type="Proteomes" id="UP000199071">
    <property type="component" value="Unassembled WGS sequence"/>
</dbReference>
<dbReference type="SMART" id="SM00086">
    <property type="entry name" value="PAC"/>
    <property type="match status" value="2"/>
</dbReference>
<keyword evidence="16" id="KW-0675">Receptor</keyword>
<evidence type="ECO:0000256" key="16">
    <source>
        <dbReference type="ARBA" id="ARBA00023170"/>
    </source>
</evidence>
<keyword evidence="10" id="KW-0677">Repeat</keyword>
<dbReference type="Pfam" id="PF07536">
    <property type="entry name" value="HWE_HK"/>
    <property type="match status" value="1"/>
</dbReference>
<evidence type="ECO:0000256" key="9">
    <source>
        <dbReference type="ARBA" id="ARBA00022679"/>
    </source>
</evidence>
<evidence type="ECO:0000256" key="10">
    <source>
        <dbReference type="ARBA" id="ARBA00022737"/>
    </source>
</evidence>
<dbReference type="InterPro" id="IPR000014">
    <property type="entry name" value="PAS"/>
</dbReference>
<dbReference type="Pfam" id="PF08447">
    <property type="entry name" value="PAS_3"/>
    <property type="match status" value="1"/>
</dbReference>
<dbReference type="GO" id="GO:0009881">
    <property type="term" value="F:photoreceptor activity"/>
    <property type="evidence" value="ECO:0007669"/>
    <property type="project" value="UniProtKB-KW"/>
</dbReference>
<dbReference type="InterPro" id="IPR001610">
    <property type="entry name" value="PAC"/>
</dbReference>
<evidence type="ECO:0000259" key="17">
    <source>
        <dbReference type="PROSITE" id="PS50112"/>
    </source>
</evidence>
<dbReference type="InterPro" id="IPR000700">
    <property type="entry name" value="PAS-assoc_C"/>
</dbReference>
<evidence type="ECO:0000256" key="13">
    <source>
        <dbReference type="ARBA" id="ARBA00022840"/>
    </source>
</evidence>
<reference evidence="19 20" key="1">
    <citation type="submission" date="2016-10" db="EMBL/GenBank/DDBJ databases">
        <authorList>
            <person name="de Groot N.N."/>
        </authorList>
    </citation>
    <scope>NUCLEOTIDE SEQUENCE [LARGE SCALE GENOMIC DNA]</scope>
    <source>
        <strain evidence="19 20">ATCC 35022</strain>
    </source>
</reference>
<evidence type="ECO:0000256" key="1">
    <source>
        <dbReference type="ARBA" id="ARBA00000085"/>
    </source>
</evidence>
<keyword evidence="12" id="KW-0418">Kinase</keyword>
<accession>A0A1G6EF37</accession>
<evidence type="ECO:0000256" key="11">
    <source>
        <dbReference type="ARBA" id="ARBA00022741"/>
    </source>
</evidence>
<keyword evidence="13" id="KW-0067">ATP-binding</keyword>
<dbReference type="Gene3D" id="3.30.450.20">
    <property type="entry name" value="PAS domain"/>
    <property type="match status" value="2"/>
</dbReference>
<evidence type="ECO:0000256" key="14">
    <source>
        <dbReference type="ARBA" id="ARBA00022991"/>
    </source>
</evidence>
<evidence type="ECO:0000313" key="19">
    <source>
        <dbReference type="EMBL" id="SDB56034.1"/>
    </source>
</evidence>
<dbReference type="OrthoDB" id="341208at2"/>
<keyword evidence="14" id="KW-0157">Chromophore</keyword>
<comment type="catalytic activity">
    <reaction evidence="1">
        <text>ATP + protein L-histidine = ADP + protein N-phospho-L-histidine.</text>
        <dbReference type="EC" id="2.7.13.3"/>
    </reaction>
</comment>
<dbReference type="RefSeq" id="WP_090880391.1">
    <property type="nucleotide sequence ID" value="NZ_FMXQ01000012.1"/>
</dbReference>
<keyword evidence="6" id="KW-0716">Sensory transduction</keyword>
<dbReference type="PANTHER" id="PTHR41523:SF8">
    <property type="entry name" value="ETHYLENE RESPONSE SENSOR PROTEIN"/>
    <property type="match status" value="1"/>
</dbReference>
<evidence type="ECO:0000313" key="20">
    <source>
        <dbReference type="Proteomes" id="UP000199071"/>
    </source>
</evidence>
<keyword evidence="11" id="KW-0547">Nucleotide-binding</keyword>
<organism evidence="19 20">
    <name type="scientific">Bauldia litoralis</name>
    <dbReference type="NCBI Taxonomy" id="665467"/>
    <lineage>
        <taxon>Bacteria</taxon>
        <taxon>Pseudomonadati</taxon>
        <taxon>Pseudomonadota</taxon>
        <taxon>Alphaproteobacteria</taxon>
        <taxon>Hyphomicrobiales</taxon>
        <taxon>Kaistiaceae</taxon>
        <taxon>Bauldia</taxon>
    </lineage>
</organism>
<dbReference type="Pfam" id="PF08448">
    <property type="entry name" value="PAS_4"/>
    <property type="match status" value="1"/>
</dbReference>
<dbReference type="CDD" id="cd00130">
    <property type="entry name" value="PAS"/>
    <property type="match status" value="2"/>
</dbReference>
<dbReference type="Gene3D" id="2.10.70.100">
    <property type="match status" value="1"/>
</dbReference>
<proteinExistence type="predicted"/>
<sequence>MVAVVVLDEEGRCNYLNAIAEVLTGFGSNEAFGRKLDAILTIVGPEPLPDTALGAAVRRSAEAVGETRMLGPGGVPIPVAFRTVPLRRQDGDLHGTVVELIDLTGETGAGRALRESEERLRLATSATGIGIWDVNPSVGHRRWSDEFLDILGLAPGTVADSELFTSLIHPDDRAGVVAVYDRAYSTPGDGDYHAEFRIRRASDGAERWVSTTGQVTFDNAGKPIRGVGTLRDITRRKRAEEDKELLLHELTHRVKNILALVQAIVSQTLRATTDPDEAYERILARLGSLARTHDLLVTSRWVSASLADLLTAALTPFVGEDEARVSLSGERTELAPRAVLTIGMIAHELATNAAKYGSLSVAGGRLDVDWTVDLKDSERWVSIDWRESGGPPVSPPKARGFGSKLIERSVEVNLSGAVVLDYAPTGVTCRMTFPLEDSPKRGADPHDAT</sequence>
<evidence type="ECO:0000256" key="4">
    <source>
        <dbReference type="ARBA" id="ARBA00022543"/>
    </source>
</evidence>
<dbReference type="GO" id="GO:0005524">
    <property type="term" value="F:ATP binding"/>
    <property type="evidence" value="ECO:0007669"/>
    <property type="project" value="UniProtKB-KW"/>
</dbReference>
<protein>
    <recommendedName>
        <fullName evidence="3">Blue-light-activated histidine kinase</fullName>
        <ecNumber evidence="2">2.7.13.3</ecNumber>
    </recommendedName>
</protein>
<dbReference type="EC" id="2.7.13.3" evidence="2"/>
<evidence type="ECO:0000256" key="12">
    <source>
        <dbReference type="ARBA" id="ARBA00022777"/>
    </source>
</evidence>
<dbReference type="InterPro" id="IPR011102">
    <property type="entry name" value="Sig_transdc_His_kinase_HWE"/>
</dbReference>
<dbReference type="PANTHER" id="PTHR41523">
    <property type="entry name" value="TWO-COMPONENT SYSTEM SENSOR PROTEIN"/>
    <property type="match status" value="1"/>
</dbReference>
<dbReference type="PROSITE" id="PS50112">
    <property type="entry name" value="PAS"/>
    <property type="match status" value="2"/>
</dbReference>
<dbReference type="InterPro" id="IPR013656">
    <property type="entry name" value="PAS_4"/>
</dbReference>
<evidence type="ECO:0000256" key="2">
    <source>
        <dbReference type="ARBA" id="ARBA00012438"/>
    </source>
</evidence>
<evidence type="ECO:0000256" key="6">
    <source>
        <dbReference type="ARBA" id="ARBA00022606"/>
    </source>
</evidence>
<gene>
    <name evidence="19" type="ORF">SAMN02982931_04429</name>
</gene>
<keyword evidence="15" id="KW-0843">Virulence</keyword>
<evidence type="ECO:0000256" key="15">
    <source>
        <dbReference type="ARBA" id="ARBA00023026"/>
    </source>
</evidence>
<keyword evidence="8" id="KW-0288">FMN</keyword>
<dbReference type="GO" id="GO:0004673">
    <property type="term" value="F:protein histidine kinase activity"/>
    <property type="evidence" value="ECO:0007669"/>
    <property type="project" value="UniProtKB-EC"/>
</dbReference>
<feature type="domain" description="PAS" evidence="17">
    <location>
        <begin position="116"/>
        <end position="187"/>
    </location>
</feature>
<keyword evidence="9" id="KW-0808">Transferase</keyword>
<evidence type="ECO:0000256" key="3">
    <source>
        <dbReference type="ARBA" id="ARBA00021740"/>
    </source>
</evidence>
<name>A0A1G6EF37_9HYPH</name>
<dbReference type="PROSITE" id="PS50113">
    <property type="entry name" value="PAC"/>
    <property type="match status" value="1"/>
</dbReference>
<dbReference type="NCBIfam" id="TIGR00229">
    <property type="entry name" value="sensory_box"/>
    <property type="match status" value="1"/>
</dbReference>
<dbReference type="AlphaFoldDB" id="A0A1G6EF37"/>
<dbReference type="InterPro" id="IPR013655">
    <property type="entry name" value="PAS_fold_3"/>
</dbReference>
<evidence type="ECO:0000256" key="7">
    <source>
        <dbReference type="ARBA" id="ARBA00022630"/>
    </source>
</evidence>
<dbReference type="EMBL" id="FMXQ01000012">
    <property type="protein sequence ID" value="SDB56034.1"/>
    <property type="molecule type" value="Genomic_DNA"/>
</dbReference>
<dbReference type="STRING" id="665467.SAMN02982931_04429"/>
<dbReference type="InterPro" id="IPR035965">
    <property type="entry name" value="PAS-like_dom_sf"/>
</dbReference>
<keyword evidence="5" id="KW-0597">Phosphoprotein</keyword>
<dbReference type="SMART" id="SM00911">
    <property type="entry name" value="HWE_HK"/>
    <property type="match status" value="1"/>
</dbReference>
<feature type="domain" description="PAC" evidence="18">
    <location>
        <begin position="192"/>
        <end position="245"/>
    </location>
</feature>
<keyword evidence="7" id="KW-0285">Flavoprotein</keyword>
<dbReference type="SUPFAM" id="SSF55785">
    <property type="entry name" value="PYP-like sensor domain (PAS domain)"/>
    <property type="match status" value="2"/>
</dbReference>
<evidence type="ECO:0000256" key="5">
    <source>
        <dbReference type="ARBA" id="ARBA00022553"/>
    </source>
</evidence>